<dbReference type="EMBL" id="MU826836">
    <property type="protein sequence ID" value="KAJ7372471.1"/>
    <property type="molecule type" value="Genomic_DNA"/>
</dbReference>
<dbReference type="AlphaFoldDB" id="A0A9W9YZZ2"/>
<dbReference type="PROSITE" id="PS50237">
    <property type="entry name" value="HECT"/>
    <property type="match status" value="1"/>
</dbReference>
<feature type="domain" description="HECT" evidence="4">
    <location>
        <begin position="126"/>
        <end position="206"/>
    </location>
</feature>
<comment type="caution">
    <text evidence="5">The sequence shown here is derived from an EMBL/GenBank/DDBJ whole genome shotgun (WGS) entry which is preliminary data.</text>
</comment>
<feature type="compositionally biased region" description="Polar residues" evidence="3">
    <location>
        <begin position="24"/>
        <end position="33"/>
    </location>
</feature>
<dbReference type="SUPFAM" id="SSF56204">
    <property type="entry name" value="Hect, E3 ligase catalytic domain"/>
    <property type="match status" value="1"/>
</dbReference>
<protein>
    <recommendedName>
        <fullName evidence="4">HECT domain-containing protein</fullName>
    </recommendedName>
</protein>
<reference evidence="5" key="1">
    <citation type="submission" date="2023-01" db="EMBL/GenBank/DDBJ databases">
        <title>Genome assembly of the deep-sea coral Lophelia pertusa.</title>
        <authorList>
            <person name="Herrera S."/>
            <person name="Cordes E."/>
        </authorList>
    </citation>
    <scope>NUCLEOTIDE SEQUENCE</scope>
    <source>
        <strain evidence="5">USNM1676648</strain>
        <tissue evidence="5">Polyp</tissue>
    </source>
</reference>
<evidence type="ECO:0000256" key="1">
    <source>
        <dbReference type="ARBA" id="ARBA00022786"/>
    </source>
</evidence>
<sequence length="268" mass="29889">MSTQQASQLNVQPDSRRMLRQVPNEASTSRESQSTIIDDSVDSLSSIFTNTSRETVRESVLAYQNIELAADALSQDMVMEKPEENKDVHQILNKLKFSMKPYMYSEKLKVDKEDIVMDFFHYYKSSEFDPSVPIKVQMRGEPAVDTGGVLRQSFTDVFAEIVNGSSCLRLFRGVDASRLTPVYSSEHVLTGVFEVLGKMIAHSLIQGGPGFPFLAPSIYWYVATGDLSEAVARCSFLDVGDHELACFVERIKDGSADDINEISQDSSL</sequence>
<accession>A0A9W9YZZ2</accession>
<dbReference type="GO" id="GO:0004842">
    <property type="term" value="F:ubiquitin-protein transferase activity"/>
    <property type="evidence" value="ECO:0007669"/>
    <property type="project" value="InterPro"/>
</dbReference>
<dbReference type="Proteomes" id="UP001163046">
    <property type="component" value="Unassembled WGS sequence"/>
</dbReference>
<organism evidence="5 6">
    <name type="scientific">Desmophyllum pertusum</name>
    <dbReference type="NCBI Taxonomy" id="174260"/>
    <lineage>
        <taxon>Eukaryota</taxon>
        <taxon>Metazoa</taxon>
        <taxon>Cnidaria</taxon>
        <taxon>Anthozoa</taxon>
        <taxon>Hexacorallia</taxon>
        <taxon>Scleractinia</taxon>
        <taxon>Caryophylliina</taxon>
        <taxon>Caryophylliidae</taxon>
        <taxon>Desmophyllum</taxon>
    </lineage>
</organism>
<evidence type="ECO:0000259" key="4">
    <source>
        <dbReference type="PROSITE" id="PS50237"/>
    </source>
</evidence>
<dbReference type="OrthoDB" id="5985187at2759"/>
<dbReference type="InterPro" id="IPR035983">
    <property type="entry name" value="Hect_E3_ubiquitin_ligase"/>
</dbReference>
<proteinExistence type="predicted"/>
<feature type="region of interest" description="Disordered" evidence="3">
    <location>
        <begin position="1"/>
        <end position="36"/>
    </location>
</feature>
<evidence type="ECO:0000313" key="5">
    <source>
        <dbReference type="EMBL" id="KAJ7372471.1"/>
    </source>
</evidence>
<dbReference type="Gene3D" id="3.90.1750.10">
    <property type="entry name" value="Hect, E3 ligase catalytic domains"/>
    <property type="match status" value="1"/>
</dbReference>
<evidence type="ECO:0000256" key="3">
    <source>
        <dbReference type="SAM" id="MobiDB-lite"/>
    </source>
</evidence>
<gene>
    <name evidence="5" type="ORF">OS493_018978</name>
</gene>
<keyword evidence="1 2" id="KW-0833">Ubl conjugation pathway</keyword>
<dbReference type="InterPro" id="IPR000569">
    <property type="entry name" value="HECT_dom"/>
</dbReference>
<feature type="compositionally biased region" description="Polar residues" evidence="3">
    <location>
        <begin position="1"/>
        <end position="13"/>
    </location>
</feature>
<evidence type="ECO:0000256" key="2">
    <source>
        <dbReference type="PROSITE-ProRule" id="PRU00104"/>
    </source>
</evidence>
<evidence type="ECO:0000313" key="6">
    <source>
        <dbReference type="Proteomes" id="UP001163046"/>
    </source>
</evidence>
<keyword evidence="6" id="KW-1185">Reference proteome</keyword>
<comment type="caution">
    <text evidence="2">Lacks conserved residue(s) required for the propagation of feature annotation.</text>
</comment>
<name>A0A9W9YZZ2_9CNID</name>